<reference evidence="5" key="1">
    <citation type="journal article" date="2012" name="J. Bacteriol.">
        <title>Genome sequences of type strains of seven species of the marine bacterium Pseudoalteromonas.</title>
        <authorList>
            <person name="Xie B.B."/>
            <person name="Shu Y.L."/>
            <person name="Qin Q.L."/>
            <person name="Rong J.C."/>
            <person name="Zhang X.Y."/>
            <person name="Chen X.L."/>
            <person name="Shi M."/>
            <person name="He H.L."/>
            <person name="Zhou B.C."/>
            <person name="Zhang Y.Z."/>
        </authorList>
    </citation>
    <scope>NUCLEOTIDE SEQUENCE [LARGE SCALE GENOMIC DNA]</scope>
    <source>
        <strain evidence="5">NCIMB 2128</strain>
    </source>
</reference>
<protein>
    <recommendedName>
        <fullName evidence="1">diguanylate cyclase</fullName>
        <ecNumber evidence="1">2.7.7.65</ecNumber>
    </recommendedName>
</protein>
<dbReference type="CDD" id="cd01949">
    <property type="entry name" value="GGDEF"/>
    <property type="match status" value="1"/>
</dbReference>
<dbReference type="Pfam" id="PF07695">
    <property type="entry name" value="7TMR-DISM_7TM"/>
    <property type="match status" value="1"/>
</dbReference>
<organism evidence="5 6">
    <name type="scientific">Pseudoalteromonas undina</name>
    <dbReference type="NCBI Taxonomy" id="43660"/>
    <lineage>
        <taxon>Bacteria</taxon>
        <taxon>Pseudomonadati</taxon>
        <taxon>Pseudomonadota</taxon>
        <taxon>Gammaproteobacteria</taxon>
        <taxon>Alteromonadales</taxon>
        <taxon>Pseudoalteromonadaceae</taxon>
        <taxon>Pseudoalteromonas</taxon>
    </lineage>
</organism>
<feature type="transmembrane region" description="Helical" evidence="2">
    <location>
        <begin position="172"/>
        <end position="196"/>
    </location>
</feature>
<keyword evidence="2" id="KW-0472">Membrane</keyword>
<feature type="domain" description="GGDEF" evidence="4">
    <location>
        <begin position="415"/>
        <end position="547"/>
    </location>
</feature>
<keyword evidence="2" id="KW-0812">Transmembrane</keyword>
<evidence type="ECO:0000259" key="4">
    <source>
        <dbReference type="PROSITE" id="PS50887"/>
    </source>
</evidence>
<dbReference type="SUPFAM" id="SSF55073">
    <property type="entry name" value="Nucleotide cyclase"/>
    <property type="match status" value="1"/>
</dbReference>
<name>A0ABP2XVV5_9GAMM</name>
<dbReference type="PANTHER" id="PTHR45138:SF24">
    <property type="entry name" value="DIGUANYLATE CYCLASE DGCC-RELATED"/>
    <property type="match status" value="1"/>
</dbReference>
<evidence type="ECO:0000256" key="2">
    <source>
        <dbReference type="SAM" id="Phobius"/>
    </source>
</evidence>
<dbReference type="EMBL" id="AHCF02000033">
    <property type="protein sequence ID" value="ERG60150.1"/>
    <property type="molecule type" value="Genomic_DNA"/>
</dbReference>
<feature type="transmembrane region" description="Helical" evidence="2">
    <location>
        <begin position="272"/>
        <end position="290"/>
    </location>
</feature>
<dbReference type="PROSITE" id="PS50887">
    <property type="entry name" value="GGDEF"/>
    <property type="match status" value="1"/>
</dbReference>
<dbReference type="InterPro" id="IPR011623">
    <property type="entry name" value="7TMR_DISM_rcpt_extracell_dom1"/>
</dbReference>
<proteinExistence type="predicted"/>
<keyword evidence="3" id="KW-0732">Signal</keyword>
<accession>A0ABP2XVV5</accession>
<keyword evidence="2" id="KW-1133">Transmembrane helix</keyword>
<dbReference type="SMART" id="SM00267">
    <property type="entry name" value="GGDEF"/>
    <property type="match status" value="1"/>
</dbReference>
<dbReference type="Proteomes" id="UP000016534">
    <property type="component" value="Unassembled WGS sequence"/>
</dbReference>
<dbReference type="NCBIfam" id="TIGR00254">
    <property type="entry name" value="GGDEF"/>
    <property type="match status" value="1"/>
</dbReference>
<dbReference type="Pfam" id="PF00990">
    <property type="entry name" value="GGDEF"/>
    <property type="match status" value="1"/>
</dbReference>
<comment type="caution">
    <text evidence="5">The sequence shown here is derived from an EMBL/GenBank/DDBJ whole genome shotgun (WGS) entry which is preliminary data.</text>
</comment>
<feature type="transmembrane region" description="Helical" evidence="2">
    <location>
        <begin position="357"/>
        <end position="378"/>
    </location>
</feature>
<feature type="transmembrane region" description="Helical" evidence="2">
    <location>
        <begin position="203"/>
        <end position="229"/>
    </location>
</feature>
<feature type="transmembrane region" description="Helical" evidence="2">
    <location>
        <begin position="327"/>
        <end position="345"/>
    </location>
</feature>
<dbReference type="EC" id="2.7.7.65" evidence="1"/>
<sequence length="549" mass="62002">MRYTFNFICCLLFQTISFNAFAVALNQNDSLQLKSAMWHQVDLAKPTQGEQLVNAYNNISTPVTSLYSAHGSAIAKISLTTTSAGRWYIIPQINYLDSGVAFYQDTSGIRKVADFSQDSASPSAIVMHSQAFELQLEANSHGVLWLYINAKHFAKPVSINVIPQSEFVKLQFYINSLSLVSITIMLTLACMALIMFFKTQHRVALFCAGYIGLHGIGWAFAAGIVALLFNYHAINTHYFGMYIFAFAIACASSFAYYLFNFDQHTRTGISRFLKYFSITALACGFLNLFLPFHWVFYLAHFLAAIWVYLSLKLGFTMLGMKDFRAKYFLTGNLVYSLSLVIFILSHLNLIEISSPELWVLIALAIDCICILLSLSEWLKIKQNNFIKALELSRIDPLTKVGNRLQLQETLDNLDNFYLIVFIDCDNIKSVNDHLGHAHGDKLLIEVTRLIQNALADKGEVCRTGGDEFICVCNVKSAQQLAQLILSINESLNYIHQQVQKHWPLSGVSYGLASSEECNDYKACLTLADQRMYTLKHQRKNKRQVQSQHA</sequence>
<evidence type="ECO:0000313" key="5">
    <source>
        <dbReference type="EMBL" id="ERG60150.1"/>
    </source>
</evidence>
<feature type="chain" id="PRO_5047323463" description="diguanylate cyclase" evidence="3">
    <location>
        <begin position="23"/>
        <end position="549"/>
    </location>
</feature>
<dbReference type="InterPro" id="IPR050469">
    <property type="entry name" value="Diguanylate_Cyclase"/>
</dbReference>
<reference evidence="5" key="2">
    <citation type="submission" date="2013-04" db="EMBL/GenBank/DDBJ databases">
        <title>Genome sequence of Pseudoalteromonas undina.</title>
        <authorList>
            <person name="Xie B.-B."/>
            <person name="Rong J.-C."/>
            <person name="Qin Q.-L."/>
            <person name="Shu Y.-L."/>
            <person name="Zhang Y.-Z."/>
        </authorList>
    </citation>
    <scope>NUCLEOTIDE SEQUENCE</scope>
    <source>
        <strain evidence="5">NCIMB 2128</strain>
    </source>
</reference>
<evidence type="ECO:0000256" key="3">
    <source>
        <dbReference type="SAM" id="SignalP"/>
    </source>
</evidence>
<dbReference type="InterPro" id="IPR043128">
    <property type="entry name" value="Rev_trsase/Diguanyl_cyclase"/>
</dbReference>
<gene>
    <name evidence="5" type="ORF">PUND_13599</name>
</gene>
<evidence type="ECO:0000313" key="6">
    <source>
        <dbReference type="Proteomes" id="UP000016534"/>
    </source>
</evidence>
<evidence type="ECO:0000256" key="1">
    <source>
        <dbReference type="ARBA" id="ARBA00012528"/>
    </source>
</evidence>
<feature type="transmembrane region" description="Helical" evidence="2">
    <location>
        <begin position="241"/>
        <end position="260"/>
    </location>
</feature>
<dbReference type="PANTHER" id="PTHR45138">
    <property type="entry name" value="REGULATORY COMPONENTS OF SENSORY TRANSDUCTION SYSTEM"/>
    <property type="match status" value="1"/>
</dbReference>
<dbReference type="InterPro" id="IPR000160">
    <property type="entry name" value="GGDEF_dom"/>
</dbReference>
<feature type="signal peptide" evidence="3">
    <location>
        <begin position="1"/>
        <end position="22"/>
    </location>
</feature>
<keyword evidence="6" id="KW-1185">Reference proteome</keyword>
<dbReference type="Gene3D" id="3.30.70.270">
    <property type="match status" value="1"/>
</dbReference>
<feature type="transmembrane region" description="Helical" evidence="2">
    <location>
        <begin position="296"/>
        <end position="315"/>
    </location>
</feature>
<dbReference type="InterPro" id="IPR029787">
    <property type="entry name" value="Nucleotide_cyclase"/>
</dbReference>